<accession>A0ABV9W9L9</accession>
<dbReference type="InterPro" id="IPR011009">
    <property type="entry name" value="Kinase-like_dom_sf"/>
</dbReference>
<protein>
    <submittedName>
        <fullName evidence="3">GAF domain-containing protein</fullName>
    </submittedName>
</protein>
<feature type="domain" description="GAF" evidence="2">
    <location>
        <begin position="35"/>
        <end position="181"/>
    </location>
</feature>
<dbReference type="Gene3D" id="3.30.450.40">
    <property type="match status" value="1"/>
</dbReference>
<sequence>MDLDTALDSIDPVRTAAAVRDPARLRAVAAIGDATVDAWCDDLVASARRQLGTSAALVSIVERHGQRFPGALGLPPPWQRRRAAPLTHSFCQYVVGSRRPLVVTDARRHPVLHDNAAIGDLNVVAYAGAPIVTEAGHVLGAFCATDSVPHIWTGTELRQIAAYAARCGERFSRRDPEPGQADPPPMPQQPPAGTGPADHAPAFANPAPWDPTTLIPGFRLDPRPPIRMSRDEVVFRGRFHAETVTIKIRITDTAEARARFVHRVHVYAEFGPTPPPVVAGAYRWSDNDRFLILSGGPGTMLQTREEPDPALTSAHLRDVVAAAAQLSTWRPDREDAEIWQVDHHRMIDERRRAHTITDDTARRLHDLVDWCEPVRMFAHGSLTMHCVKQLPSGRLTFTGFDRAGMYLPGRDLATLYVTLPHDDHAGHRHILDRVIEVDALEPFAVNLFLAATPVDAPAGTTAAGRAAQWAAFWHARDVAHRLLRQFTTD</sequence>
<dbReference type="PANTHER" id="PTHR43102:SF2">
    <property type="entry name" value="GAF DOMAIN-CONTAINING PROTEIN"/>
    <property type="match status" value="1"/>
</dbReference>
<evidence type="ECO:0000256" key="1">
    <source>
        <dbReference type="SAM" id="MobiDB-lite"/>
    </source>
</evidence>
<dbReference type="SMART" id="SM00065">
    <property type="entry name" value="GAF"/>
    <property type="match status" value="1"/>
</dbReference>
<name>A0ABV9W9L9_9ACTN</name>
<organism evidence="3 4">
    <name type="scientific">Dactylosporangium cerinum</name>
    <dbReference type="NCBI Taxonomy" id="1434730"/>
    <lineage>
        <taxon>Bacteria</taxon>
        <taxon>Bacillati</taxon>
        <taxon>Actinomycetota</taxon>
        <taxon>Actinomycetes</taxon>
        <taxon>Micromonosporales</taxon>
        <taxon>Micromonosporaceae</taxon>
        <taxon>Dactylosporangium</taxon>
    </lineage>
</organism>
<reference evidence="4" key="1">
    <citation type="journal article" date="2019" name="Int. J. Syst. Evol. Microbiol.">
        <title>The Global Catalogue of Microorganisms (GCM) 10K type strain sequencing project: providing services to taxonomists for standard genome sequencing and annotation.</title>
        <authorList>
            <consortium name="The Broad Institute Genomics Platform"/>
            <consortium name="The Broad Institute Genome Sequencing Center for Infectious Disease"/>
            <person name="Wu L."/>
            <person name="Ma J."/>
        </authorList>
    </citation>
    <scope>NUCLEOTIDE SEQUENCE [LARGE SCALE GENOMIC DNA]</scope>
    <source>
        <strain evidence="4">CGMCC 4.7152</strain>
    </source>
</reference>
<dbReference type="Proteomes" id="UP001595912">
    <property type="component" value="Unassembled WGS sequence"/>
</dbReference>
<gene>
    <name evidence="3" type="ORF">ACFPIJ_43725</name>
</gene>
<dbReference type="SUPFAM" id="SSF56112">
    <property type="entry name" value="Protein kinase-like (PK-like)"/>
    <property type="match status" value="1"/>
</dbReference>
<feature type="region of interest" description="Disordered" evidence="1">
    <location>
        <begin position="172"/>
        <end position="206"/>
    </location>
</feature>
<dbReference type="PANTHER" id="PTHR43102">
    <property type="entry name" value="SLR1143 PROTEIN"/>
    <property type="match status" value="1"/>
</dbReference>
<dbReference type="Pfam" id="PF01590">
    <property type="entry name" value="GAF"/>
    <property type="match status" value="1"/>
</dbReference>
<dbReference type="SUPFAM" id="SSF55781">
    <property type="entry name" value="GAF domain-like"/>
    <property type="match status" value="1"/>
</dbReference>
<feature type="compositionally biased region" description="Pro residues" evidence="1">
    <location>
        <begin position="181"/>
        <end position="190"/>
    </location>
</feature>
<evidence type="ECO:0000259" key="2">
    <source>
        <dbReference type="SMART" id="SM00065"/>
    </source>
</evidence>
<proteinExistence type="predicted"/>
<evidence type="ECO:0000313" key="4">
    <source>
        <dbReference type="Proteomes" id="UP001595912"/>
    </source>
</evidence>
<evidence type="ECO:0000313" key="3">
    <source>
        <dbReference type="EMBL" id="MFC5004724.1"/>
    </source>
</evidence>
<dbReference type="EMBL" id="JBHSIU010000066">
    <property type="protein sequence ID" value="MFC5004724.1"/>
    <property type="molecule type" value="Genomic_DNA"/>
</dbReference>
<keyword evidence="4" id="KW-1185">Reference proteome</keyword>
<comment type="caution">
    <text evidence="3">The sequence shown here is derived from an EMBL/GenBank/DDBJ whole genome shotgun (WGS) entry which is preliminary data.</text>
</comment>
<dbReference type="InterPro" id="IPR029016">
    <property type="entry name" value="GAF-like_dom_sf"/>
</dbReference>
<dbReference type="RefSeq" id="WP_380124878.1">
    <property type="nucleotide sequence ID" value="NZ_JBHSIU010000066.1"/>
</dbReference>
<dbReference type="InterPro" id="IPR003018">
    <property type="entry name" value="GAF"/>
</dbReference>